<dbReference type="EMBL" id="ADVL01000649">
    <property type="protein sequence ID" value="EFH10646.1"/>
    <property type="molecule type" value="Genomic_DNA"/>
</dbReference>
<dbReference type="Proteomes" id="UP000005324">
    <property type="component" value="Unassembled WGS sequence"/>
</dbReference>
<evidence type="ECO:0000313" key="2">
    <source>
        <dbReference type="Proteomes" id="UP000005324"/>
    </source>
</evidence>
<keyword evidence="1" id="KW-0456">Lyase</keyword>
<dbReference type="Pfam" id="PF06754">
    <property type="entry name" value="PhnG"/>
    <property type="match status" value="1"/>
</dbReference>
<dbReference type="NCBIfam" id="TIGR03293">
    <property type="entry name" value="PhnG_redo"/>
    <property type="match status" value="1"/>
</dbReference>
<dbReference type="InterPro" id="IPR009609">
    <property type="entry name" value="Phosphonate_metab_PhnG"/>
</dbReference>
<dbReference type="AlphaFoldDB" id="D5RPZ9"/>
<dbReference type="RefSeq" id="WP_007002191.1">
    <property type="nucleotide sequence ID" value="NZ_GG770777.1"/>
</dbReference>
<name>D5RPZ9_9PROT</name>
<proteinExistence type="predicted"/>
<dbReference type="GO" id="GO:0019634">
    <property type="term" value="P:organic phosphonate metabolic process"/>
    <property type="evidence" value="ECO:0007669"/>
    <property type="project" value="InterPro"/>
</dbReference>
<sequence length="153" mass="16306">MSDLPHEERRRWMGILARASAAAIRARLDAHLADAPPLPAHTRLRGPETGLVMLRGRAGGDGAPFNLSEMTVTRCAVRLDDGTIGHAYVAGRDSQQAELAALLDAALQDATRRPALLEAVIAPLAADEAESRAAAARKAAATRVQFFTMATMR</sequence>
<organism evidence="1 2">
    <name type="scientific">Pseudoroseomonas cervicalis ATCC 49957</name>
    <dbReference type="NCBI Taxonomy" id="525371"/>
    <lineage>
        <taxon>Bacteria</taxon>
        <taxon>Pseudomonadati</taxon>
        <taxon>Pseudomonadota</taxon>
        <taxon>Alphaproteobacteria</taxon>
        <taxon>Acetobacterales</taxon>
        <taxon>Roseomonadaceae</taxon>
        <taxon>Roseomonas</taxon>
    </lineage>
</organism>
<dbReference type="GO" id="GO:0015716">
    <property type="term" value="P:organic phosphonate transport"/>
    <property type="evidence" value="ECO:0007669"/>
    <property type="project" value="InterPro"/>
</dbReference>
<reference evidence="1 2" key="1">
    <citation type="submission" date="2010-04" db="EMBL/GenBank/DDBJ databases">
        <authorList>
            <person name="Qin X."/>
            <person name="Bachman B."/>
            <person name="Battles P."/>
            <person name="Bell A."/>
            <person name="Bess C."/>
            <person name="Bickham C."/>
            <person name="Chaboub L."/>
            <person name="Chen D."/>
            <person name="Coyle M."/>
            <person name="Deiros D.R."/>
            <person name="Dinh H."/>
            <person name="Forbes L."/>
            <person name="Fowler G."/>
            <person name="Francisco L."/>
            <person name="Fu Q."/>
            <person name="Gubbala S."/>
            <person name="Hale W."/>
            <person name="Han Y."/>
            <person name="Hemphill L."/>
            <person name="Highlander S.K."/>
            <person name="Hirani K."/>
            <person name="Hogues M."/>
            <person name="Jackson L."/>
            <person name="Jakkamsetti A."/>
            <person name="Javaid M."/>
            <person name="Jiang H."/>
            <person name="Korchina V."/>
            <person name="Kovar C."/>
            <person name="Lara F."/>
            <person name="Lee S."/>
            <person name="Mata R."/>
            <person name="Mathew T."/>
            <person name="Moen C."/>
            <person name="Morales K."/>
            <person name="Munidasa M."/>
            <person name="Nazareth L."/>
            <person name="Ngo R."/>
            <person name="Nguyen L."/>
            <person name="Okwuonu G."/>
            <person name="Ongeri F."/>
            <person name="Patil S."/>
            <person name="Petrosino J."/>
            <person name="Pham C."/>
            <person name="Pham P."/>
            <person name="Pu L.-L."/>
            <person name="Puazo M."/>
            <person name="Raj R."/>
            <person name="Reid J."/>
            <person name="Rouhana J."/>
            <person name="Saada N."/>
            <person name="Shang Y."/>
            <person name="Simmons D."/>
            <person name="Thornton R."/>
            <person name="Warren J."/>
            <person name="Weissenberger G."/>
            <person name="Zhang J."/>
            <person name="Zhang L."/>
            <person name="Zhou C."/>
            <person name="Zhu D."/>
            <person name="Muzny D."/>
            <person name="Worley K."/>
            <person name="Gibbs R."/>
        </authorList>
    </citation>
    <scope>NUCLEOTIDE SEQUENCE [LARGE SCALE GENOMIC DNA]</scope>
    <source>
        <strain evidence="1 2">ATCC 49957</strain>
    </source>
</reference>
<gene>
    <name evidence="1" type="primary">phnG</name>
    <name evidence="1" type="ORF">HMPREF0731_3161</name>
</gene>
<dbReference type="HOGENOM" id="CLU_109242_0_0_5"/>
<keyword evidence="2" id="KW-1185">Reference proteome</keyword>
<accession>D5RPZ9</accession>
<evidence type="ECO:0000313" key="1">
    <source>
        <dbReference type="EMBL" id="EFH10646.1"/>
    </source>
</evidence>
<protein>
    <submittedName>
        <fullName evidence="1">Phosphonate C-P lyase system protein PhnG</fullName>
    </submittedName>
</protein>
<comment type="caution">
    <text evidence="1">The sequence shown here is derived from an EMBL/GenBank/DDBJ whole genome shotgun (WGS) entry which is preliminary data.</text>
</comment>
<dbReference type="GO" id="GO:0016829">
    <property type="term" value="F:lyase activity"/>
    <property type="evidence" value="ECO:0007669"/>
    <property type="project" value="UniProtKB-KW"/>
</dbReference>